<keyword evidence="7" id="KW-1185">Reference proteome</keyword>
<keyword evidence="2" id="KW-0238">DNA-binding</keyword>
<comment type="caution">
    <text evidence="6">The sequence shown here is derived from an EMBL/GenBank/DDBJ whole genome shotgun (WGS) entry which is preliminary data.</text>
</comment>
<protein>
    <submittedName>
        <fullName evidence="6">Helix-turn-helix domain-containing protein</fullName>
    </submittedName>
</protein>
<dbReference type="InterPro" id="IPR050204">
    <property type="entry name" value="AraC_XylS_family_regulators"/>
</dbReference>
<dbReference type="PROSITE" id="PS01124">
    <property type="entry name" value="HTH_ARAC_FAMILY_2"/>
    <property type="match status" value="1"/>
</dbReference>
<evidence type="ECO:0000256" key="2">
    <source>
        <dbReference type="ARBA" id="ARBA00023125"/>
    </source>
</evidence>
<keyword evidence="3" id="KW-0804">Transcription</keyword>
<dbReference type="RefSeq" id="WP_377696878.1">
    <property type="nucleotide sequence ID" value="NZ_JBHLWE010000002.1"/>
</dbReference>
<gene>
    <name evidence="6" type="ORF">ACFFII_00270</name>
</gene>
<dbReference type="Gene3D" id="1.10.10.60">
    <property type="entry name" value="Homeodomain-like"/>
    <property type="match status" value="1"/>
</dbReference>
<keyword evidence="1" id="KW-0805">Transcription regulation</keyword>
<dbReference type="SMART" id="SM00342">
    <property type="entry name" value="HTH_ARAC"/>
    <property type="match status" value="1"/>
</dbReference>
<dbReference type="Pfam" id="PF12833">
    <property type="entry name" value="HTH_18"/>
    <property type="match status" value="1"/>
</dbReference>
<name>A0ABV6HZP7_9RHOB</name>
<dbReference type="InterPro" id="IPR009057">
    <property type="entry name" value="Homeodomain-like_sf"/>
</dbReference>
<proteinExistence type="predicted"/>
<evidence type="ECO:0000313" key="6">
    <source>
        <dbReference type="EMBL" id="MFC0339202.1"/>
    </source>
</evidence>
<dbReference type="InterPro" id="IPR018060">
    <property type="entry name" value="HTH_AraC"/>
</dbReference>
<evidence type="ECO:0000313" key="7">
    <source>
        <dbReference type="Proteomes" id="UP001589799"/>
    </source>
</evidence>
<feature type="compositionally biased region" description="Basic and acidic residues" evidence="4">
    <location>
        <begin position="1"/>
        <end position="10"/>
    </location>
</feature>
<organism evidence="6 7">
    <name type="scientific">Paracoccus niistensis</name>
    <dbReference type="NCBI Taxonomy" id="632935"/>
    <lineage>
        <taxon>Bacteria</taxon>
        <taxon>Pseudomonadati</taxon>
        <taxon>Pseudomonadota</taxon>
        <taxon>Alphaproteobacteria</taxon>
        <taxon>Rhodobacterales</taxon>
        <taxon>Paracoccaceae</taxon>
        <taxon>Paracoccus</taxon>
    </lineage>
</organism>
<evidence type="ECO:0000259" key="5">
    <source>
        <dbReference type="PROSITE" id="PS01124"/>
    </source>
</evidence>
<dbReference type="EMBL" id="JBHLWE010000002">
    <property type="protein sequence ID" value="MFC0339202.1"/>
    <property type="molecule type" value="Genomic_DNA"/>
</dbReference>
<reference evidence="6 7" key="1">
    <citation type="submission" date="2024-09" db="EMBL/GenBank/DDBJ databases">
        <authorList>
            <person name="Sun Q."/>
            <person name="Mori K."/>
        </authorList>
    </citation>
    <scope>NUCLEOTIDE SEQUENCE [LARGE SCALE GENOMIC DNA]</scope>
    <source>
        <strain evidence="6 7">KCTC 22789</strain>
    </source>
</reference>
<sequence>MSAESSRPDEIPLMPRPAEVPPVPLAEPANSPQPTVPVTPFAGRPRLPESGLRVLPLDSFVWGGATWAGGLRRGRTRGDHCLIRVTAGTMRIILPSGAVDHGAGSVVFIPAGTAFAAEPQPGVRGQVLLMARQMAERLSLPSRIVVGAGVSDAFSADLAALAARAHDPIAAATAACRVELIATSLERLAARPQPSRPELPGRDSHALVQAYLDLAGREMGRGRTIADLADALGTTAAGLDAACRKHRGCSALDLLYELRLDRARAMLADPRHGLVQIAEELGFTGVAHMNRVFMAATGRPAEAFRRLN</sequence>
<feature type="compositionally biased region" description="Pro residues" evidence="4">
    <location>
        <begin position="14"/>
        <end position="25"/>
    </location>
</feature>
<dbReference type="PANTHER" id="PTHR46796">
    <property type="entry name" value="HTH-TYPE TRANSCRIPTIONAL ACTIVATOR RHAS-RELATED"/>
    <property type="match status" value="1"/>
</dbReference>
<dbReference type="Proteomes" id="UP001589799">
    <property type="component" value="Unassembled WGS sequence"/>
</dbReference>
<feature type="region of interest" description="Disordered" evidence="4">
    <location>
        <begin position="1"/>
        <end position="34"/>
    </location>
</feature>
<evidence type="ECO:0000256" key="3">
    <source>
        <dbReference type="ARBA" id="ARBA00023163"/>
    </source>
</evidence>
<evidence type="ECO:0000256" key="1">
    <source>
        <dbReference type="ARBA" id="ARBA00023015"/>
    </source>
</evidence>
<accession>A0ABV6HZP7</accession>
<evidence type="ECO:0000256" key="4">
    <source>
        <dbReference type="SAM" id="MobiDB-lite"/>
    </source>
</evidence>
<dbReference type="SUPFAM" id="SSF46689">
    <property type="entry name" value="Homeodomain-like"/>
    <property type="match status" value="1"/>
</dbReference>
<feature type="domain" description="HTH araC/xylS-type" evidence="5">
    <location>
        <begin position="209"/>
        <end position="307"/>
    </location>
</feature>